<dbReference type="RefSeq" id="WP_094785823.1">
    <property type="nucleotide sequence ID" value="NZ_JAEVHG010000004.1"/>
</dbReference>
<organism evidence="1 2">
    <name type="scientific">Zooshikella ganghwensis</name>
    <dbReference type="NCBI Taxonomy" id="202772"/>
    <lineage>
        <taxon>Bacteria</taxon>
        <taxon>Pseudomonadati</taxon>
        <taxon>Pseudomonadota</taxon>
        <taxon>Gammaproteobacteria</taxon>
        <taxon>Oceanospirillales</taxon>
        <taxon>Zooshikellaceae</taxon>
        <taxon>Zooshikella</taxon>
    </lineage>
</organism>
<evidence type="ECO:0000313" key="1">
    <source>
        <dbReference type="EMBL" id="RDH42296.1"/>
    </source>
</evidence>
<sequence length="83" mass="9156">MMKTKITLNYPVTTEGVEVDTIYLRRPRAKDLKKMEDSKGGDITKSIDLIADLAELAPSAIEDLDAGDFQKVNEVVAGFLGQR</sequence>
<proteinExistence type="predicted"/>
<keyword evidence="2" id="KW-1185">Reference proteome</keyword>
<dbReference type="InterPro" id="IPR019289">
    <property type="entry name" value="Phage_tail_E/E"/>
</dbReference>
<name>A0A4P9VIE2_9GAMM</name>
<accession>A0A4P9VIE2</accession>
<dbReference type="Pfam" id="PF10109">
    <property type="entry name" value="Phage_TAC_7"/>
    <property type="match status" value="1"/>
</dbReference>
<evidence type="ECO:0000313" key="2">
    <source>
        <dbReference type="Proteomes" id="UP000257039"/>
    </source>
</evidence>
<dbReference type="Proteomes" id="UP000257039">
    <property type="component" value="Unassembled WGS sequence"/>
</dbReference>
<reference evidence="1 2" key="1">
    <citation type="submission" date="2017-04" db="EMBL/GenBank/DDBJ databases">
        <title>Draft genome sequence of Zooshikella ganghwensis VG4 isolated from Red Sea sediments.</title>
        <authorList>
            <person name="Rehman Z."/>
            <person name="Alam I."/>
            <person name="Kamau A."/>
            <person name="Bajic V."/>
            <person name="Leiknes T."/>
        </authorList>
    </citation>
    <scope>NUCLEOTIDE SEQUENCE [LARGE SCALE GENOMIC DNA]</scope>
    <source>
        <strain evidence="1 2">VG4</strain>
    </source>
</reference>
<dbReference type="EMBL" id="NDXW01000001">
    <property type="protein sequence ID" value="RDH42296.1"/>
    <property type="molecule type" value="Genomic_DNA"/>
</dbReference>
<protein>
    <submittedName>
        <fullName evidence="1">Phage tail assembly protein</fullName>
    </submittedName>
</protein>
<comment type="caution">
    <text evidence="1">The sequence shown here is derived from an EMBL/GenBank/DDBJ whole genome shotgun (WGS) entry which is preliminary data.</text>
</comment>
<dbReference type="AlphaFoldDB" id="A0A4P9VIE2"/>
<gene>
    <name evidence="1" type="ORF">B9G39_01910</name>
</gene>